<accession>A0A2T0U3C7</accession>
<sequence>MFLNKQFIFDNKVQSIQPLMHEVLNFIRENVSPDRYAVKVNNCRHVLVELLTNAVKHSGVENSILSIDIGDKVINIRKTDNGRPFYLKEYGNFPLHASFVGEQIEIHKDELYCIYAIVESTNSLSFEVVEYPIHSLDQIMDMEEHYGLLILLKSSDSVRYLFKEVDGSNHFDISVSLA</sequence>
<gene>
    <name evidence="1" type="ORF">B0I27_106177</name>
</gene>
<dbReference type="AlphaFoldDB" id="A0A2T0U3C7"/>
<dbReference type="InterPro" id="IPR036890">
    <property type="entry name" value="HATPase_C_sf"/>
</dbReference>
<comment type="caution">
    <text evidence="1">The sequence shown here is derived from an EMBL/GenBank/DDBJ whole genome shotgun (WGS) entry which is preliminary data.</text>
</comment>
<evidence type="ECO:0008006" key="3">
    <source>
        <dbReference type="Google" id="ProtNLM"/>
    </source>
</evidence>
<keyword evidence="2" id="KW-1185">Reference proteome</keyword>
<dbReference type="Proteomes" id="UP000238034">
    <property type="component" value="Unassembled WGS sequence"/>
</dbReference>
<name>A0A2T0U3C7_9SPHI</name>
<reference evidence="1 2" key="1">
    <citation type="submission" date="2018-03" db="EMBL/GenBank/DDBJ databases">
        <title>Genomic Encyclopedia of Type Strains, Phase III (KMG-III): the genomes of soil and plant-associated and newly described type strains.</title>
        <authorList>
            <person name="Whitman W."/>
        </authorList>
    </citation>
    <scope>NUCLEOTIDE SEQUENCE [LARGE SCALE GENOMIC DNA]</scope>
    <source>
        <strain evidence="1 2">CGMCC 1.9313</strain>
    </source>
</reference>
<dbReference type="EMBL" id="PVTH01000006">
    <property type="protein sequence ID" value="PRY52416.1"/>
    <property type="molecule type" value="Genomic_DNA"/>
</dbReference>
<dbReference type="SUPFAM" id="SSF55874">
    <property type="entry name" value="ATPase domain of HSP90 chaperone/DNA topoisomerase II/histidine kinase"/>
    <property type="match status" value="1"/>
</dbReference>
<protein>
    <recommendedName>
        <fullName evidence="3">Histidine kinase-like protein</fullName>
    </recommendedName>
</protein>
<proteinExistence type="predicted"/>
<organism evidence="1 2">
    <name type="scientific">Arcticibacter pallidicorallinus</name>
    <dbReference type="NCBI Taxonomy" id="1259464"/>
    <lineage>
        <taxon>Bacteria</taxon>
        <taxon>Pseudomonadati</taxon>
        <taxon>Bacteroidota</taxon>
        <taxon>Sphingobacteriia</taxon>
        <taxon>Sphingobacteriales</taxon>
        <taxon>Sphingobacteriaceae</taxon>
        <taxon>Arcticibacter</taxon>
    </lineage>
</organism>
<evidence type="ECO:0000313" key="1">
    <source>
        <dbReference type="EMBL" id="PRY52416.1"/>
    </source>
</evidence>
<evidence type="ECO:0000313" key="2">
    <source>
        <dbReference type="Proteomes" id="UP000238034"/>
    </source>
</evidence>